<dbReference type="Gene3D" id="1.20.1270.60">
    <property type="entry name" value="Arfaptin homology (AH) domain/BAR domain"/>
    <property type="match status" value="1"/>
</dbReference>
<proteinExistence type="predicted"/>
<dbReference type="STRING" id="387005.A0A183GY46"/>
<evidence type="ECO:0000256" key="1">
    <source>
        <dbReference type="ARBA" id="ARBA00023054"/>
    </source>
</evidence>
<keyword evidence="4" id="KW-1185">Reference proteome</keyword>
<evidence type="ECO:0000259" key="2">
    <source>
        <dbReference type="Pfam" id="PF00611"/>
    </source>
</evidence>
<evidence type="ECO:0000313" key="3">
    <source>
        <dbReference type="EMBL" id="VDO24761.1"/>
    </source>
</evidence>
<dbReference type="SUPFAM" id="SSF103657">
    <property type="entry name" value="BAR/IMD domain-like"/>
    <property type="match status" value="1"/>
</dbReference>
<feature type="domain" description="FCH" evidence="2">
    <location>
        <begin position="39"/>
        <end position="88"/>
    </location>
</feature>
<accession>A0A183GY46</accession>
<protein>
    <submittedName>
        <fullName evidence="5">FCH domain-containing protein</fullName>
    </submittedName>
</protein>
<dbReference type="EMBL" id="UZAJ01000039">
    <property type="protein sequence ID" value="VDO24761.1"/>
    <property type="molecule type" value="Genomic_DNA"/>
</dbReference>
<dbReference type="AlphaFoldDB" id="A0A183GY46"/>
<dbReference type="PANTHER" id="PTHR14166">
    <property type="entry name" value="SLIT-ROBO RHO GTPASE ACTIVATING PROTEIN"/>
    <property type="match status" value="1"/>
</dbReference>
<dbReference type="InterPro" id="IPR001060">
    <property type="entry name" value="FCH_dom"/>
</dbReference>
<sequence>MVRAVLCAASSRTVEQIVDMSSELLSFEFSEIRSQLNEQLRCLETRTEAQTAILLELNDYYRKKAELDGEYGKQLEKLAKNIMQKHKNERYK</sequence>
<keyword evidence="1" id="KW-0175">Coiled coil</keyword>
<dbReference type="WBParaSite" id="OFLC_0000015501-mRNA-1">
    <property type="protein sequence ID" value="OFLC_0000015501-mRNA-1"/>
    <property type="gene ID" value="OFLC_0000015501"/>
</dbReference>
<evidence type="ECO:0000313" key="4">
    <source>
        <dbReference type="Proteomes" id="UP000267606"/>
    </source>
</evidence>
<dbReference type="Proteomes" id="UP000267606">
    <property type="component" value="Unassembled WGS sequence"/>
</dbReference>
<reference evidence="5" key="1">
    <citation type="submission" date="2016-06" db="UniProtKB">
        <authorList>
            <consortium name="WormBaseParasite"/>
        </authorList>
    </citation>
    <scope>IDENTIFICATION</scope>
</reference>
<name>A0A183GY46_9BILA</name>
<reference evidence="3 4" key="2">
    <citation type="submission" date="2018-11" db="EMBL/GenBank/DDBJ databases">
        <authorList>
            <consortium name="Pathogen Informatics"/>
        </authorList>
    </citation>
    <scope>NUCLEOTIDE SEQUENCE [LARGE SCALE GENOMIC DNA]</scope>
</reference>
<dbReference type="Pfam" id="PF00611">
    <property type="entry name" value="FCH"/>
    <property type="match status" value="1"/>
</dbReference>
<dbReference type="InterPro" id="IPR027267">
    <property type="entry name" value="AH/BAR_dom_sf"/>
</dbReference>
<organism evidence="5">
    <name type="scientific">Onchocerca flexuosa</name>
    <dbReference type="NCBI Taxonomy" id="387005"/>
    <lineage>
        <taxon>Eukaryota</taxon>
        <taxon>Metazoa</taxon>
        <taxon>Ecdysozoa</taxon>
        <taxon>Nematoda</taxon>
        <taxon>Chromadorea</taxon>
        <taxon>Rhabditida</taxon>
        <taxon>Spirurina</taxon>
        <taxon>Spiruromorpha</taxon>
        <taxon>Filarioidea</taxon>
        <taxon>Onchocercidae</taxon>
        <taxon>Onchocerca</taxon>
    </lineage>
</organism>
<gene>
    <name evidence="3" type="ORF">OFLC_LOCUS156</name>
</gene>
<evidence type="ECO:0000313" key="5">
    <source>
        <dbReference type="WBParaSite" id="OFLC_0000015501-mRNA-1"/>
    </source>
</evidence>
<dbReference type="InterPro" id="IPR051627">
    <property type="entry name" value="SLIT-ROBO_RhoGAP"/>
</dbReference>